<dbReference type="AlphaFoldDB" id="A0A8B8EDZ0"/>
<dbReference type="GeneID" id="111134271"/>
<dbReference type="OrthoDB" id="6174635at2759"/>
<keyword evidence="2" id="KW-1185">Reference proteome</keyword>
<evidence type="ECO:0000313" key="3">
    <source>
        <dbReference type="RefSeq" id="XP_022338877.1"/>
    </source>
</evidence>
<dbReference type="Proteomes" id="UP000694844">
    <property type="component" value="Chromosome 5"/>
</dbReference>
<protein>
    <submittedName>
        <fullName evidence="3">Uncharacterized protein LOC111134271</fullName>
    </submittedName>
</protein>
<accession>A0A8B8EDZ0</accession>
<organism evidence="2 3">
    <name type="scientific">Crassostrea virginica</name>
    <name type="common">Eastern oyster</name>
    <dbReference type="NCBI Taxonomy" id="6565"/>
    <lineage>
        <taxon>Eukaryota</taxon>
        <taxon>Metazoa</taxon>
        <taxon>Spiralia</taxon>
        <taxon>Lophotrochozoa</taxon>
        <taxon>Mollusca</taxon>
        <taxon>Bivalvia</taxon>
        <taxon>Autobranchia</taxon>
        <taxon>Pteriomorphia</taxon>
        <taxon>Ostreida</taxon>
        <taxon>Ostreoidea</taxon>
        <taxon>Ostreidae</taxon>
        <taxon>Crassostrea</taxon>
    </lineage>
</organism>
<feature type="chain" id="PRO_5034488241" evidence="1">
    <location>
        <begin position="21"/>
        <end position="203"/>
    </location>
</feature>
<gene>
    <name evidence="3" type="primary">LOC111134271</name>
</gene>
<proteinExistence type="predicted"/>
<keyword evidence="1" id="KW-0732">Signal</keyword>
<reference evidence="3" key="1">
    <citation type="submission" date="2025-08" db="UniProtKB">
        <authorList>
            <consortium name="RefSeq"/>
        </authorList>
    </citation>
    <scope>IDENTIFICATION</scope>
    <source>
        <tissue evidence="3">Whole sample</tissue>
    </source>
</reference>
<sequence length="203" mass="23032">MQLLTVVFASALLYWCQVAGKHSRIARREEPVDKYALEEYDQTSRYGDYYKDNACWKDGPYNPRLPVDDQCQSAAVKLKIGYLLKKNPAVEEEIKEKSLYCGDTYFTPVGLENICPSNIAYPTSVIYRGQTCYIVKPEKQCLTYVKCASKAGCSNAETPSSTCLMSYFRSFNVWVYCEDCGFKLIELSLPQCCTCNSYQKCSG</sequence>
<feature type="signal peptide" evidence="1">
    <location>
        <begin position="1"/>
        <end position="20"/>
    </location>
</feature>
<dbReference type="KEGG" id="cvn:111134271"/>
<evidence type="ECO:0000256" key="1">
    <source>
        <dbReference type="SAM" id="SignalP"/>
    </source>
</evidence>
<evidence type="ECO:0000313" key="2">
    <source>
        <dbReference type="Proteomes" id="UP000694844"/>
    </source>
</evidence>
<name>A0A8B8EDZ0_CRAVI</name>
<dbReference type="RefSeq" id="XP_022338877.1">
    <property type="nucleotide sequence ID" value="XM_022483169.1"/>
</dbReference>